<reference evidence="2" key="1">
    <citation type="submission" date="2022-11" db="UniProtKB">
        <authorList>
            <consortium name="WormBaseParasite"/>
        </authorList>
    </citation>
    <scope>IDENTIFICATION</scope>
</reference>
<sequence length="652" mass="73321">MDQYTAGEPSPTILSAYMNQCNTFGRECIKFNNGSALEIVYPATTKSTTTTANEKCQGEYKIQNLSSNIKNVDIRCNCFCDVHFTRDMTFTLTDECAKYHATQITIAVDVGIEVVIPYFLRLDRTLLNHLEEGEGDSHIIQLPGYEFLTFKCTITKIEDKFELYIENIEFAVKINGSQRSYWIQLDNVSDYISDFIEKLSFSFNPDVVRQQLVEKMSDDSNSSQLFDPSNSSSSRPSAPTAAASEAAADEDDEDLQFFDATCNGCLNWECERHKGFPSERKKDTVAGGDVSNVQGDTVGEVGKVNDEKWTDKHQILDIYDKEKKQKDVSVEAKTPLVTMENLRKALAEIQMVTSLQKLAESETAAATVPSNTSPSMQDANSTINDQTQNLTTQAATNPTVFFEEADVSKNDEKSVNEANISKLRLRKSHNPYKYVSQKICLDSLTTSSSNVTSPTKKTNFMKTPIAKITKLHQSSDKDLSQLLSSLQQKQEFYNKILNQTKYTDVILVNQKGEEVYGLRCFLAHSSPVFQAVFDSKEELPVRIEVGPFERETMQQAICFSQGDLITVNGNTMDLFKFAKTYSMGILMDCCFSSLAQTISNKNICEYIKFAYEENNADLKKRCLEFLKANKLSVDPIAIKQLPQEILFDAFLS</sequence>
<accession>A0AC34FQT6</accession>
<dbReference type="WBParaSite" id="ES5_v2.g19765.t1">
    <property type="protein sequence ID" value="ES5_v2.g19765.t1"/>
    <property type="gene ID" value="ES5_v2.g19765"/>
</dbReference>
<evidence type="ECO:0000313" key="1">
    <source>
        <dbReference type="Proteomes" id="UP000887579"/>
    </source>
</evidence>
<name>A0AC34FQT6_9BILA</name>
<protein>
    <submittedName>
        <fullName evidence="2">BTB domain-containing protein</fullName>
    </submittedName>
</protein>
<evidence type="ECO:0000313" key="2">
    <source>
        <dbReference type="WBParaSite" id="ES5_v2.g19765.t1"/>
    </source>
</evidence>
<organism evidence="1 2">
    <name type="scientific">Panagrolaimus sp. ES5</name>
    <dbReference type="NCBI Taxonomy" id="591445"/>
    <lineage>
        <taxon>Eukaryota</taxon>
        <taxon>Metazoa</taxon>
        <taxon>Ecdysozoa</taxon>
        <taxon>Nematoda</taxon>
        <taxon>Chromadorea</taxon>
        <taxon>Rhabditida</taxon>
        <taxon>Tylenchina</taxon>
        <taxon>Panagrolaimomorpha</taxon>
        <taxon>Panagrolaimoidea</taxon>
        <taxon>Panagrolaimidae</taxon>
        <taxon>Panagrolaimus</taxon>
    </lineage>
</organism>
<proteinExistence type="predicted"/>
<dbReference type="Proteomes" id="UP000887579">
    <property type="component" value="Unplaced"/>
</dbReference>